<reference evidence="10" key="1">
    <citation type="submission" date="2020-03" db="EMBL/GenBank/DDBJ databases">
        <title>A high-quality chromosome-level genome assembly of a woody plant with both climbing and erect habits, Rhamnella rubrinervis.</title>
        <authorList>
            <person name="Lu Z."/>
            <person name="Yang Y."/>
            <person name="Zhu X."/>
            <person name="Sun Y."/>
        </authorList>
    </citation>
    <scope>NUCLEOTIDE SEQUENCE</scope>
    <source>
        <strain evidence="10">BYM</strain>
        <tissue evidence="10">Leaf</tissue>
    </source>
</reference>
<protein>
    <recommendedName>
        <fullName evidence="12">Alkane hydroxylase MAH1-like</fullName>
    </recommendedName>
</protein>
<evidence type="ECO:0000256" key="7">
    <source>
        <dbReference type="ARBA" id="ARBA00023033"/>
    </source>
</evidence>
<evidence type="ECO:0008006" key="12">
    <source>
        <dbReference type="Google" id="ProtNLM"/>
    </source>
</evidence>
<dbReference type="GO" id="GO:0020037">
    <property type="term" value="F:heme binding"/>
    <property type="evidence" value="ECO:0007669"/>
    <property type="project" value="InterPro"/>
</dbReference>
<dbReference type="InterPro" id="IPR036396">
    <property type="entry name" value="Cyt_P450_sf"/>
</dbReference>
<evidence type="ECO:0000256" key="4">
    <source>
        <dbReference type="ARBA" id="ARBA00022723"/>
    </source>
</evidence>
<keyword evidence="5 9" id="KW-0560">Oxidoreductase</keyword>
<keyword evidence="6 8" id="KW-0408">Iron</keyword>
<keyword evidence="11" id="KW-1185">Reference proteome</keyword>
<evidence type="ECO:0000256" key="8">
    <source>
        <dbReference type="PIRSR" id="PIRSR602401-1"/>
    </source>
</evidence>
<evidence type="ECO:0000256" key="2">
    <source>
        <dbReference type="ARBA" id="ARBA00010617"/>
    </source>
</evidence>
<evidence type="ECO:0000256" key="1">
    <source>
        <dbReference type="ARBA" id="ARBA00001971"/>
    </source>
</evidence>
<evidence type="ECO:0000256" key="3">
    <source>
        <dbReference type="ARBA" id="ARBA00022617"/>
    </source>
</evidence>
<feature type="binding site" description="axial binding residue" evidence="8">
    <location>
        <position position="433"/>
    </location>
    <ligand>
        <name>heme</name>
        <dbReference type="ChEBI" id="CHEBI:30413"/>
    </ligand>
    <ligandPart>
        <name>Fe</name>
        <dbReference type="ChEBI" id="CHEBI:18248"/>
    </ligandPart>
</feature>
<sequence length="487" mass="55731">MTSWPVVGMLPDLLKNINGIHDYAAEVLRNFGGTIEVKGPAAYCLANLDFVVTSDPANVQHILSTNFANYNKGPEFKTVFEPLGDGIFSSDFDSWKLQKKMFQSLIGHNKHFNLFMHKTIQQKVAHALIPVLDHVAKSAIQVELQDVFQRLTFDIVCLLVLGIDPVTLSVDFPKVEYQKAFDVLEEIILQRHVLPESFWKLQRWLQIGGERKLRKAWKVFDDFLYQSITSKRQQFINRSKNIQEDEIANFDMLTAYMEEEEKQGQVGLFRNSDKFLRDTAFNFIGAGRDTVGACLTWFFWLVGSNPIVETKILQEMKENLPTRNDQNCAVFCPKELNNLVYLHAALCETLRLYPPVPINHKASVEADTLPSGHRLKPKNRVLLSFYSMGRMEEIWGKDCLEFKPERWINSNGGGIVYVPPYKFTAFNAGPRTCLGKDISFIQVKVIATAILLNYRLKIVEKHPISPSNSIVLHMKHGLMVRISKRSY</sequence>
<dbReference type="CDD" id="cd11064">
    <property type="entry name" value="CYP86A"/>
    <property type="match status" value="1"/>
</dbReference>
<evidence type="ECO:0000256" key="5">
    <source>
        <dbReference type="ARBA" id="ARBA00023002"/>
    </source>
</evidence>
<keyword evidence="4 8" id="KW-0479">Metal-binding</keyword>
<evidence type="ECO:0000313" key="10">
    <source>
        <dbReference type="EMBL" id="KAF3435774.1"/>
    </source>
</evidence>
<dbReference type="Proteomes" id="UP000796880">
    <property type="component" value="Unassembled WGS sequence"/>
</dbReference>
<dbReference type="GO" id="GO:0005506">
    <property type="term" value="F:iron ion binding"/>
    <property type="evidence" value="ECO:0007669"/>
    <property type="project" value="InterPro"/>
</dbReference>
<dbReference type="PRINTS" id="PR00463">
    <property type="entry name" value="EP450I"/>
</dbReference>
<dbReference type="Gene3D" id="1.10.630.10">
    <property type="entry name" value="Cytochrome P450"/>
    <property type="match status" value="1"/>
</dbReference>
<dbReference type="InterPro" id="IPR002401">
    <property type="entry name" value="Cyt_P450_E_grp-I"/>
</dbReference>
<dbReference type="PROSITE" id="PS00086">
    <property type="entry name" value="CYTOCHROME_P450"/>
    <property type="match status" value="1"/>
</dbReference>
<dbReference type="OrthoDB" id="1470350at2759"/>
<comment type="cofactor">
    <cofactor evidence="1 8">
        <name>heme</name>
        <dbReference type="ChEBI" id="CHEBI:30413"/>
    </cofactor>
</comment>
<dbReference type="GO" id="GO:0004497">
    <property type="term" value="F:monooxygenase activity"/>
    <property type="evidence" value="ECO:0007669"/>
    <property type="project" value="UniProtKB-KW"/>
</dbReference>
<dbReference type="InterPro" id="IPR001128">
    <property type="entry name" value="Cyt_P450"/>
</dbReference>
<dbReference type="PANTHER" id="PTHR24296">
    <property type="entry name" value="CYTOCHROME P450"/>
    <property type="match status" value="1"/>
</dbReference>
<dbReference type="InterPro" id="IPR017972">
    <property type="entry name" value="Cyt_P450_CS"/>
</dbReference>
<dbReference type="PRINTS" id="PR00385">
    <property type="entry name" value="P450"/>
</dbReference>
<dbReference type="GO" id="GO:0006629">
    <property type="term" value="P:lipid metabolic process"/>
    <property type="evidence" value="ECO:0007669"/>
    <property type="project" value="UniProtKB-ARBA"/>
</dbReference>
<keyword evidence="3 8" id="KW-0349">Heme</keyword>
<accession>A0A8K0GRI5</accession>
<dbReference type="SUPFAM" id="SSF48264">
    <property type="entry name" value="Cytochrome P450"/>
    <property type="match status" value="1"/>
</dbReference>
<keyword evidence="7 9" id="KW-0503">Monooxygenase</keyword>
<gene>
    <name evidence="10" type="ORF">FNV43_RR22866</name>
</gene>
<evidence type="ECO:0000256" key="9">
    <source>
        <dbReference type="RuleBase" id="RU000461"/>
    </source>
</evidence>
<dbReference type="EMBL" id="VOIH02000010">
    <property type="protein sequence ID" value="KAF3435774.1"/>
    <property type="molecule type" value="Genomic_DNA"/>
</dbReference>
<name>A0A8K0GRI5_9ROSA</name>
<comment type="similarity">
    <text evidence="2 9">Belongs to the cytochrome P450 family.</text>
</comment>
<dbReference type="GO" id="GO:0016705">
    <property type="term" value="F:oxidoreductase activity, acting on paired donors, with incorporation or reduction of molecular oxygen"/>
    <property type="evidence" value="ECO:0007669"/>
    <property type="project" value="InterPro"/>
</dbReference>
<proteinExistence type="inferred from homology"/>
<evidence type="ECO:0000256" key="6">
    <source>
        <dbReference type="ARBA" id="ARBA00023004"/>
    </source>
</evidence>
<dbReference type="Pfam" id="PF00067">
    <property type="entry name" value="p450"/>
    <property type="match status" value="1"/>
</dbReference>
<comment type="caution">
    <text evidence="10">The sequence shown here is derived from an EMBL/GenBank/DDBJ whole genome shotgun (WGS) entry which is preliminary data.</text>
</comment>
<dbReference type="AlphaFoldDB" id="A0A8K0GRI5"/>
<evidence type="ECO:0000313" key="11">
    <source>
        <dbReference type="Proteomes" id="UP000796880"/>
    </source>
</evidence>
<organism evidence="10 11">
    <name type="scientific">Rhamnella rubrinervis</name>
    <dbReference type="NCBI Taxonomy" id="2594499"/>
    <lineage>
        <taxon>Eukaryota</taxon>
        <taxon>Viridiplantae</taxon>
        <taxon>Streptophyta</taxon>
        <taxon>Embryophyta</taxon>
        <taxon>Tracheophyta</taxon>
        <taxon>Spermatophyta</taxon>
        <taxon>Magnoliopsida</taxon>
        <taxon>eudicotyledons</taxon>
        <taxon>Gunneridae</taxon>
        <taxon>Pentapetalae</taxon>
        <taxon>rosids</taxon>
        <taxon>fabids</taxon>
        <taxon>Rosales</taxon>
        <taxon>Rhamnaceae</taxon>
        <taxon>rhamnoid group</taxon>
        <taxon>Rhamneae</taxon>
        <taxon>Rhamnella</taxon>
    </lineage>
</organism>